<accession>R0IF65</accession>
<reference evidence="2 3" key="2">
    <citation type="journal article" date="2013" name="PLoS Genet.">
        <title>Comparative genome structure, secondary metabolite, and effector coding capacity across Cochliobolus pathogens.</title>
        <authorList>
            <person name="Condon B.J."/>
            <person name="Leng Y."/>
            <person name="Wu D."/>
            <person name="Bushley K.E."/>
            <person name="Ohm R.A."/>
            <person name="Otillar R."/>
            <person name="Martin J."/>
            <person name="Schackwitz W."/>
            <person name="Grimwood J."/>
            <person name="MohdZainudin N."/>
            <person name="Xue C."/>
            <person name="Wang R."/>
            <person name="Manning V.A."/>
            <person name="Dhillon B."/>
            <person name="Tu Z.J."/>
            <person name="Steffenson B.J."/>
            <person name="Salamov A."/>
            <person name="Sun H."/>
            <person name="Lowry S."/>
            <person name="LaButti K."/>
            <person name="Han J."/>
            <person name="Copeland A."/>
            <person name="Lindquist E."/>
            <person name="Barry K."/>
            <person name="Schmutz J."/>
            <person name="Baker S.E."/>
            <person name="Ciuffetti L.M."/>
            <person name="Grigoriev I.V."/>
            <person name="Zhong S."/>
            <person name="Turgeon B.G."/>
        </authorList>
    </citation>
    <scope>NUCLEOTIDE SEQUENCE [LARGE SCALE GENOMIC DNA]</scope>
    <source>
        <strain evidence="3">28A</strain>
    </source>
</reference>
<evidence type="ECO:0008006" key="4">
    <source>
        <dbReference type="Google" id="ProtNLM"/>
    </source>
</evidence>
<gene>
    <name evidence="2" type="ORF">SETTUDRAFT_164161</name>
</gene>
<keyword evidence="3" id="KW-1185">Reference proteome</keyword>
<reference evidence="2 3" key="1">
    <citation type="journal article" date="2012" name="PLoS Pathog.">
        <title>Diverse lifestyles and strategies of plant pathogenesis encoded in the genomes of eighteen Dothideomycetes fungi.</title>
        <authorList>
            <person name="Ohm R.A."/>
            <person name="Feau N."/>
            <person name="Henrissat B."/>
            <person name="Schoch C.L."/>
            <person name="Horwitz B.A."/>
            <person name="Barry K.W."/>
            <person name="Condon B.J."/>
            <person name="Copeland A.C."/>
            <person name="Dhillon B."/>
            <person name="Glaser F."/>
            <person name="Hesse C.N."/>
            <person name="Kosti I."/>
            <person name="LaButti K."/>
            <person name="Lindquist E.A."/>
            <person name="Lucas S."/>
            <person name="Salamov A.A."/>
            <person name="Bradshaw R.E."/>
            <person name="Ciuffetti L."/>
            <person name="Hamelin R.C."/>
            <person name="Kema G.H.J."/>
            <person name="Lawrence C."/>
            <person name="Scott J.A."/>
            <person name="Spatafora J.W."/>
            <person name="Turgeon B.G."/>
            <person name="de Wit P.J.G.M."/>
            <person name="Zhong S."/>
            <person name="Goodwin S.B."/>
            <person name="Grigoriev I.V."/>
        </authorList>
    </citation>
    <scope>NUCLEOTIDE SEQUENCE [LARGE SCALE GENOMIC DNA]</scope>
    <source>
        <strain evidence="3">28A</strain>
    </source>
</reference>
<dbReference type="Proteomes" id="UP000016935">
    <property type="component" value="Unassembled WGS sequence"/>
</dbReference>
<sequence length="84" mass="9246">MPFRQSLIFCLLLHTSPLLALPCTLWSRSPHDLVSCQGPPSPPLSLARCHCFAVTLDLRNTTCIATSQGACMERIHIRVIPGSF</sequence>
<name>R0IF65_EXST2</name>
<protein>
    <recommendedName>
        <fullName evidence="4">Secreted protein</fullName>
    </recommendedName>
</protein>
<dbReference type="HOGENOM" id="CLU_2533797_0_0_1"/>
<organism evidence="2 3">
    <name type="scientific">Exserohilum turcicum (strain 28A)</name>
    <name type="common">Northern leaf blight fungus</name>
    <name type="synonym">Setosphaeria turcica</name>
    <dbReference type="NCBI Taxonomy" id="671987"/>
    <lineage>
        <taxon>Eukaryota</taxon>
        <taxon>Fungi</taxon>
        <taxon>Dikarya</taxon>
        <taxon>Ascomycota</taxon>
        <taxon>Pezizomycotina</taxon>
        <taxon>Dothideomycetes</taxon>
        <taxon>Pleosporomycetidae</taxon>
        <taxon>Pleosporales</taxon>
        <taxon>Pleosporineae</taxon>
        <taxon>Pleosporaceae</taxon>
        <taxon>Exserohilum</taxon>
    </lineage>
</organism>
<proteinExistence type="predicted"/>
<feature type="chain" id="PRO_5004353015" description="Secreted protein" evidence="1">
    <location>
        <begin position="21"/>
        <end position="84"/>
    </location>
</feature>
<dbReference type="GeneID" id="19399015"/>
<keyword evidence="1" id="KW-0732">Signal</keyword>
<evidence type="ECO:0000313" key="2">
    <source>
        <dbReference type="EMBL" id="EOA83706.1"/>
    </source>
</evidence>
<feature type="signal peptide" evidence="1">
    <location>
        <begin position="1"/>
        <end position="20"/>
    </location>
</feature>
<dbReference type="EMBL" id="KB908814">
    <property type="protein sequence ID" value="EOA83706.1"/>
    <property type="molecule type" value="Genomic_DNA"/>
</dbReference>
<dbReference type="RefSeq" id="XP_008028220.1">
    <property type="nucleotide sequence ID" value="XM_008030029.1"/>
</dbReference>
<evidence type="ECO:0000313" key="3">
    <source>
        <dbReference type="Proteomes" id="UP000016935"/>
    </source>
</evidence>
<evidence type="ECO:0000256" key="1">
    <source>
        <dbReference type="SAM" id="SignalP"/>
    </source>
</evidence>
<feature type="non-terminal residue" evidence="2">
    <location>
        <position position="84"/>
    </location>
</feature>
<dbReference type="AlphaFoldDB" id="R0IF65"/>